<comment type="similarity">
    <text evidence="3 16">Belongs to the XPF family.</text>
</comment>
<keyword evidence="5 16" id="KW-0479">Metal-binding</keyword>
<organism evidence="19 20">
    <name type="scientific">Laodelphax striatellus</name>
    <name type="common">Small brown planthopper</name>
    <name type="synonym">Delphax striatella</name>
    <dbReference type="NCBI Taxonomy" id="195883"/>
    <lineage>
        <taxon>Eukaryota</taxon>
        <taxon>Metazoa</taxon>
        <taxon>Ecdysozoa</taxon>
        <taxon>Arthropoda</taxon>
        <taxon>Hexapoda</taxon>
        <taxon>Insecta</taxon>
        <taxon>Pterygota</taxon>
        <taxon>Neoptera</taxon>
        <taxon>Paraneoptera</taxon>
        <taxon>Hemiptera</taxon>
        <taxon>Auchenorrhyncha</taxon>
        <taxon>Fulgoroidea</taxon>
        <taxon>Delphacidae</taxon>
        <taxon>Criomorphinae</taxon>
        <taxon>Laodelphax</taxon>
    </lineage>
</organism>
<feature type="region of interest" description="Disordered" evidence="17">
    <location>
        <begin position="192"/>
        <end position="222"/>
    </location>
</feature>
<feature type="region of interest" description="Disordered" evidence="17">
    <location>
        <begin position="389"/>
        <end position="425"/>
    </location>
</feature>
<dbReference type="SMR" id="A0A482XCR8"/>
<dbReference type="Gene3D" id="3.40.50.10130">
    <property type="match status" value="1"/>
</dbReference>
<sequence length="791" mass="89546">MDEEEEEYEEKKYVKIIWKNPNPLFVKWITEWMEEARRRNMQLQYTLEKALESLKKFPIPLKSGKECLILEHFGSALCHKLDRELAKYNATKLDNAANPPAIPGPSTSGINRLDIKDIQEEIKNETESTDKPMTLLKIEKSSPKKLFENGKAITRTKNVFEIDKPSPKKLFEIDNPSPKKVFQTKLSSAVGSSTERPLDLSAPSTSGLNYPKPKVERNAHNGKMKEKLSDSLQACNEILKELLSKKHSGYAWPFYKPVDAELISVHDYHLVIKKPMDLGTVKQKMRNREYRTASEFAADVRLIFTNCYKYNPPDDDIVGMGHKLQDIIELLDNPSLKKVTEISSTKGSSTERPSNLSAPSTSGLNLPRPEVEKNVQQLLVDIETARNVAPTSPENITAMSRKQTTGGPDRRRCAEDRPPNSAFAPRNVSALGIAGGSSTYLETFSLQAKAIGTSPAKRKLDAPSLERSPFKPNPPANPFLFADDNDTAPLSQLSSIGSCSQTQEEQFTHVPGDFKIRLLVDTAETFGHTAKRWKREEEATAYLTELGVPFEVRRLTVGDFVWVCQDAASARELLLPYIVERKRADDLAKSIKDGRFREQKFRLKQLPIAERIYLVEELKRKDRPGLPFSTLMQAATNTQLVDGFKVKFTNNLKHSMQYLATMTEFLTEAFSKKILLSCPKDQLPPFNMKDDSSHLMTFKDFTRNTAKKRKYTVGEMFLKHLLQLRGMSVEKAKAVVSLYPTPSHLMEAYRDCEPSKKRMMLAKLRIGALGRYLGPVLSVAIHDFYTKNEFS</sequence>
<evidence type="ECO:0000256" key="5">
    <source>
        <dbReference type="ARBA" id="ARBA00022723"/>
    </source>
</evidence>
<dbReference type="InterPro" id="IPR011335">
    <property type="entry name" value="Restrct_endonuc-II-like"/>
</dbReference>
<comment type="function">
    <text evidence="16">Interacts with EME1 to form a DNA structure-specific endonuclease with substrate preference for branched DNA structures with a 5'-end at the branch nick. Typical substrates include 3'-flap structures, D-loops, replication forks and nicked Holliday junctions. May be required in mitosis for the processing of stalled or collapsed replication fork intermediates. May be required in meiosis for the repair of meiosis-specific double strand breaks subsequent to single-end invasion (SEI).</text>
</comment>
<dbReference type="SMART" id="SM00297">
    <property type="entry name" value="BROMO"/>
    <property type="match status" value="1"/>
</dbReference>
<dbReference type="Pfam" id="PF14716">
    <property type="entry name" value="HHH_8"/>
    <property type="match status" value="1"/>
</dbReference>
<dbReference type="FunFam" id="1.10.150.110:FF:000001">
    <property type="entry name" value="Putative Crossover junction endonuclease MUS81"/>
    <property type="match status" value="1"/>
</dbReference>
<dbReference type="InterPro" id="IPR027421">
    <property type="entry name" value="DNA_pol_lamdba_lyase_dom_sf"/>
</dbReference>
<dbReference type="Pfam" id="PF21292">
    <property type="entry name" value="EME1-MUS81_C"/>
    <property type="match status" value="1"/>
</dbReference>
<evidence type="ECO:0000256" key="1">
    <source>
        <dbReference type="ARBA" id="ARBA00001946"/>
    </source>
</evidence>
<dbReference type="AlphaFoldDB" id="A0A482XCR8"/>
<keyword evidence="8 16" id="KW-0227">DNA damage</keyword>
<keyword evidence="14 16" id="KW-0539">Nucleus</keyword>
<dbReference type="EC" id="3.1.22.-" evidence="16"/>
<proteinExistence type="inferred from homology"/>
<keyword evidence="11 15" id="KW-0103">Bromodomain</keyword>
<dbReference type="InParanoid" id="A0A482XCR8"/>
<dbReference type="SMART" id="SM00891">
    <property type="entry name" value="ERCC4"/>
    <property type="match status" value="1"/>
</dbReference>
<name>A0A482XCR8_LAOST</name>
<dbReference type="PRINTS" id="PR00503">
    <property type="entry name" value="BROMODOMAIN"/>
</dbReference>
<keyword evidence="12 16" id="KW-0233">DNA recombination</keyword>
<feature type="compositionally biased region" description="Polar residues" evidence="17">
    <location>
        <begin position="341"/>
        <end position="364"/>
    </location>
</feature>
<keyword evidence="20" id="KW-1185">Reference proteome</keyword>
<evidence type="ECO:0000256" key="3">
    <source>
        <dbReference type="ARBA" id="ARBA00010015"/>
    </source>
</evidence>
<evidence type="ECO:0000256" key="14">
    <source>
        <dbReference type="ARBA" id="ARBA00023242"/>
    </source>
</evidence>
<dbReference type="SUPFAM" id="SSF52980">
    <property type="entry name" value="Restriction endonuclease-like"/>
    <property type="match status" value="1"/>
</dbReference>
<dbReference type="InterPro" id="IPR010996">
    <property type="entry name" value="HHH_MUS81"/>
</dbReference>
<dbReference type="PROSITE" id="PS50014">
    <property type="entry name" value="BROMODOMAIN_2"/>
    <property type="match status" value="1"/>
</dbReference>
<evidence type="ECO:0000313" key="19">
    <source>
        <dbReference type="EMBL" id="RZF43644.1"/>
    </source>
</evidence>
<evidence type="ECO:0000256" key="4">
    <source>
        <dbReference type="ARBA" id="ARBA00022722"/>
    </source>
</evidence>
<dbReference type="GO" id="GO:0000712">
    <property type="term" value="P:resolution of meiotic recombination intermediates"/>
    <property type="evidence" value="ECO:0007669"/>
    <property type="project" value="TreeGrafter"/>
</dbReference>
<dbReference type="GO" id="GO:0031297">
    <property type="term" value="P:replication fork processing"/>
    <property type="evidence" value="ECO:0007669"/>
    <property type="project" value="UniProtKB-ARBA"/>
</dbReference>
<dbReference type="GO" id="GO:0005634">
    <property type="term" value="C:nucleus"/>
    <property type="evidence" value="ECO:0007669"/>
    <property type="project" value="UniProtKB-SubCell"/>
</dbReference>
<evidence type="ECO:0000256" key="16">
    <source>
        <dbReference type="RuleBase" id="RU369042"/>
    </source>
</evidence>
<evidence type="ECO:0000256" key="13">
    <source>
        <dbReference type="ARBA" id="ARBA00023204"/>
    </source>
</evidence>
<feature type="compositionally biased region" description="Basic and acidic residues" evidence="17">
    <location>
        <begin position="408"/>
        <end position="418"/>
    </location>
</feature>
<dbReference type="CDD" id="cd20074">
    <property type="entry name" value="XPF_nuclease_Mus81"/>
    <property type="match status" value="1"/>
</dbReference>
<evidence type="ECO:0000259" key="18">
    <source>
        <dbReference type="PROSITE" id="PS50014"/>
    </source>
</evidence>
<dbReference type="InterPro" id="IPR006166">
    <property type="entry name" value="ERCC4_domain"/>
</dbReference>
<dbReference type="OrthoDB" id="5963188at2759"/>
<dbReference type="GO" id="GO:0006308">
    <property type="term" value="P:DNA catabolic process"/>
    <property type="evidence" value="ECO:0007669"/>
    <property type="project" value="UniProtKB-UniRule"/>
</dbReference>
<keyword evidence="9 16" id="KW-0378">Hydrolase</keyword>
<dbReference type="InterPro" id="IPR042530">
    <property type="entry name" value="EME1/EME2_C"/>
</dbReference>
<dbReference type="FunFam" id="3.40.50.10130:FF:000003">
    <property type="entry name" value="Crossover junction endonuclease MUS81"/>
    <property type="match status" value="1"/>
</dbReference>
<comment type="caution">
    <text evidence="19">The sequence shown here is derived from an EMBL/GenBank/DDBJ whole genome shotgun (WGS) entry which is preliminary data.</text>
</comment>
<dbReference type="InterPro" id="IPR047416">
    <property type="entry name" value="XPF_nuclease_Mus81"/>
</dbReference>
<keyword evidence="10 16" id="KW-0460">Magnesium</keyword>
<accession>A0A482XCR8</accession>
<dbReference type="Gene3D" id="1.10.150.670">
    <property type="entry name" value="Crossover junction endonuclease EME1, DNA-binding domain"/>
    <property type="match status" value="1"/>
</dbReference>
<dbReference type="GO" id="GO:0048257">
    <property type="term" value="F:3'-flap endonuclease activity"/>
    <property type="evidence" value="ECO:0007669"/>
    <property type="project" value="TreeGrafter"/>
</dbReference>
<gene>
    <name evidence="19" type="ORF">LSTR_LSTR009241</name>
</gene>
<dbReference type="PANTHER" id="PTHR13451">
    <property type="entry name" value="CLASS II CROSSOVER JUNCTION ENDONUCLEASE MUS81"/>
    <property type="match status" value="1"/>
</dbReference>
<evidence type="ECO:0000256" key="7">
    <source>
        <dbReference type="ARBA" id="ARBA00022759"/>
    </source>
</evidence>
<dbReference type="GO" id="GO:0008821">
    <property type="term" value="F:crossover junction DNA endonuclease activity"/>
    <property type="evidence" value="ECO:0007669"/>
    <property type="project" value="UniProtKB-UniRule"/>
</dbReference>
<feature type="region of interest" description="Disordered" evidence="17">
    <location>
        <begin position="341"/>
        <end position="369"/>
    </location>
</feature>
<dbReference type="InterPro" id="IPR043509">
    <property type="entry name" value="Bromo_Brdt_II"/>
</dbReference>
<dbReference type="Pfam" id="PF00439">
    <property type="entry name" value="Bromodomain"/>
    <property type="match status" value="1"/>
</dbReference>
<dbReference type="SUPFAM" id="SSF47370">
    <property type="entry name" value="Bromodomain"/>
    <property type="match status" value="1"/>
</dbReference>
<dbReference type="InterPro" id="IPR036427">
    <property type="entry name" value="Bromodomain-like_sf"/>
</dbReference>
<dbReference type="PROSITE" id="PS00633">
    <property type="entry name" value="BROMODOMAIN_1"/>
    <property type="match status" value="1"/>
</dbReference>
<evidence type="ECO:0000313" key="20">
    <source>
        <dbReference type="Proteomes" id="UP000291343"/>
    </source>
</evidence>
<dbReference type="Pfam" id="PF02732">
    <property type="entry name" value="ERCC4"/>
    <property type="match status" value="1"/>
</dbReference>
<keyword evidence="13 16" id="KW-0234">DNA repair</keyword>
<dbReference type="FunFam" id="1.20.920.10:FF:000003">
    <property type="entry name" value="Bromodomain-containing protein 2"/>
    <property type="match status" value="1"/>
</dbReference>
<reference evidence="19 20" key="1">
    <citation type="journal article" date="2017" name="Gigascience">
        <title>Genome sequence of the small brown planthopper, Laodelphax striatellus.</title>
        <authorList>
            <person name="Zhu J."/>
            <person name="Jiang F."/>
            <person name="Wang X."/>
            <person name="Yang P."/>
            <person name="Bao Y."/>
            <person name="Zhao W."/>
            <person name="Wang W."/>
            <person name="Lu H."/>
            <person name="Wang Q."/>
            <person name="Cui N."/>
            <person name="Li J."/>
            <person name="Chen X."/>
            <person name="Luo L."/>
            <person name="Yu J."/>
            <person name="Kang L."/>
            <person name="Cui F."/>
        </authorList>
    </citation>
    <scope>NUCLEOTIDE SEQUENCE [LARGE SCALE GENOMIC DNA]</scope>
    <source>
        <strain evidence="19">Lst14</strain>
    </source>
</reference>
<feature type="domain" description="Bromo" evidence="18">
    <location>
        <begin position="246"/>
        <end position="318"/>
    </location>
</feature>
<feature type="compositionally biased region" description="Basic and acidic residues" evidence="17">
    <location>
        <begin position="213"/>
        <end position="222"/>
    </location>
</feature>
<dbReference type="InterPro" id="IPR001487">
    <property type="entry name" value="Bromodomain"/>
</dbReference>
<comment type="subcellular location">
    <subcellularLocation>
        <location evidence="2 16">Nucleus</location>
    </subcellularLocation>
</comment>
<comment type="subunit">
    <text evidence="16">Interacts with EME1.</text>
</comment>
<evidence type="ECO:0000256" key="2">
    <source>
        <dbReference type="ARBA" id="ARBA00004123"/>
    </source>
</evidence>
<dbReference type="STRING" id="195883.A0A482XCR8"/>
<dbReference type="Proteomes" id="UP000291343">
    <property type="component" value="Unassembled WGS sequence"/>
</dbReference>
<evidence type="ECO:0000256" key="6">
    <source>
        <dbReference type="ARBA" id="ARBA00022737"/>
    </source>
</evidence>
<dbReference type="FunCoup" id="A0A482XCR8">
    <property type="interactions" value="508"/>
</dbReference>
<dbReference type="CDD" id="cd05498">
    <property type="entry name" value="Bromo_Brdt_II_like"/>
    <property type="match status" value="1"/>
</dbReference>
<dbReference type="Gene3D" id="1.10.150.110">
    <property type="entry name" value="DNA polymerase beta, N-terminal domain-like"/>
    <property type="match status" value="1"/>
</dbReference>
<feature type="compositionally biased region" description="Polar residues" evidence="17">
    <location>
        <begin position="389"/>
        <end position="406"/>
    </location>
</feature>
<dbReference type="SUPFAM" id="SSF47802">
    <property type="entry name" value="DNA polymerase beta, N-terminal domain-like"/>
    <property type="match status" value="1"/>
</dbReference>
<dbReference type="GO" id="GO:0003677">
    <property type="term" value="F:DNA binding"/>
    <property type="evidence" value="ECO:0007669"/>
    <property type="project" value="UniProtKB-UniRule"/>
</dbReference>
<evidence type="ECO:0000256" key="12">
    <source>
        <dbReference type="ARBA" id="ARBA00023172"/>
    </source>
</evidence>
<evidence type="ECO:0000256" key="9">
    <source>
        <dbReference type="ARBA" id="ARBA00022801"/>
    </source>
</evidence>
<dbReference type="InterPro" id="IPR018359">
    <property type="entry name" value="Bromodomain_CS"/>
</dbReference>
<dbReference type="Gene3D" id="1.20.920.10">
    <property type="entry name" value="Bromodomain-like"/>
    <property type="match status" value="1"/>
</dbReference>
<evidence type="ECO:0000256" key="11">
    <source>
        <dbReference type="ARBA" id="ARBA00023117"/>
    </source>
</evidence>
<evidence type="ECO:0000256" key="8">
    <source>
        <dbReference type="ARBA" id="ARBA00022763"/>
    </source>
</evidence>
<dbReference type="GO" id="GO:0031573">
    <property type="term" value="P:mitotic intra-S DNA damage checkpoint signaling"/>
    <property type="evidence" value="ECO:0007669"/>
    <property type="project" value="TreeGrafter"/>
</dbReference>
<dbReference type="EMBL" id="QKKF02012532">
    <property type="protein sequence ID" value="RZF43644.1"/>
    <property type="molecule type" value="Genomic_DNA"/>
</dbReference>
<dbReference type="GO" id="GO:0048476">
    <property type="term" value="C:Holliday junction resolvase complex"/>
    <property type="evidence" value="ECO:0007669"/>
    <property type="project" value="UniProtKB-UniRule"/>
</dbReference>
<keyword evidence="4 16" id="KW-0540">Nuclease</keyword>
<protein>
    <recommendedName>
        <fullName evidence="16">Crossover junction endonuclease MUS81</fullName>
        <ecNumber evidence="16">3.1.22.-</ecNumber>
    </recommendedName>
</protein>
<dbReference type="PANTHER" id="PTHR13451:SF0">
    <property type="entry name" value="CROSSOVER JUNCTION ENDONUCLEASE MUS81"/>
    <property type="match status" value="1"/>
</dbReference>
<keyword evidence="6" id="KW-0677">Repeat</keyword>
<evidence type="ECO:0000256" key="15">
    <source>
        <dbReference type="PROSITE-ProRule" id="PRU00035"/>
    </source>
</evidence>
<feature type="region of interest" description="Disordered" evidence="17">
    <location>
        <begin position="455"/>
        <end position="478"/>
    </location>
</feature>
<dbReference type="InterPro" id="IPR033309">
    <property type="entry name" value="Mus81"/>
</dbReference>
<evidence type="ECO:0000256" key="10">
    <source>
        <dbReference type="ARBA" id="ARBA00022842"/>
    </source>
</evidence>
<dbReference type="GO" id="GO:0046872">
    <property type="term" value="F:metal ion binding"/>
    <property type="evidence" value="ECO:0007669"/>
    <property type="project" value="UniProtKB-UniRule"/>
</dbReference>
<evidence type="ECO:0000256" key="17">
    <source>
        <dbReference type="SAM" id="MobiDB-lite"/>
    </source>
</evidence>
<dbReference type="GO" id="GO:0000727">
    <property type="term" value="P:double-strand break repair via break-induced replication"/>
    <property type="evidence" value="ECO:0007669"/>
    <property type="project" value="UniProtKB-UniRule"/>
</dbReference>
<keyword evidence="7 16" id="KW-0255">Endonuclease</keyword>
<comment type="cofactor">
    <cofactor evidence="1 16">
        <name>Mg(2+)</name>
        <dbReference type="ChEBI" id="CHEBI:18420"/>
    </cofactor>
</comment>